<reference evidence="1 2" key="1">
    <citation type="submission" date="2020-04" db="EMBL/GenBank/DDBJ databases">
        <title>Flammeovirga sp. SR4, a novel species isolated from seawater.</title>
        <authorList>
            <person name="Wang X."/>
        </authorList>
    </citation>
    <scope>NUCLEOTIDE SEQUENCE [LARGE SCALE GENOMIC DNA]</scope>
    <source>
        <strain evidence="1 2">ATCC 23126</strain>
    </source>
</reference>
<proteinExistence type="predicted"/>
<dbReference type="AlphaFoldDB" id="A0A7X9RWW3"/>
<organism evidence="1 2">
    <name type="scientific">Flammeovirga aprica JL-4</name>
    <dbReference type="NCBI Taxonomy" id="694437"/>
    <lineage>
        <taxon>Bacteria</taxon>
        <taxon>Pseudomonadati</taxon>
        <taxon>Bacteroidota</taxon>
        <taxon>Cytophagia</taxon>
        <taxon>Cytophagales</taxon>
        <taxon>Flammeovirgaceae</taxon>
        <taxon>Flammeovirga</taxon>
    </lineage>
</organism>
<dbReference type="RefSeq" id="WP_169658474.1">
    <property type="nucleotide sequence ID" value="NZ_JABANE010000058.1"/>
</dbReference>
<accession>A0A7X9RWW3</accession>
<gene>
    <name evidence="1" type="ORF">HHU12_19810</name>
</gene>
<sequence>MKSWVLIVLLFFSVKGFGQLKEVKLVDENVYEKSGATNLRKVQNIEKAKELAIFDINQGEPFILLQGSIAPSVSMSDFEYEETFGVNYFRQGCSGIDLKIAEAYNFEIFNFLTSRFKNSWIREIRMDAVGLKKWKEN</sequence>
<comment type="caution">
    <text evidence="1">The sequence shown here is derived from an EMBL/GenBank/DDBJ whole genome shotgun (WGS) entry which is preliminary data.</text>
</comment>
<evidence type="ECO:0000313" key="2">
    <source>
        <dbReference type="Proteomes" id="UP000576082"/>
    </source>
</evidence>
<keyword evidence="2" id="KW-1185">Reference proteome</keyword>
<dbReference type="Proteomes" id="UP000576082">
    <property type="component" value="Unassembled WGS sequence"/>
</dbReference>
<protein>
    <submittedName>
        <fullName evidence="1">Uncharacterized protein</fullName>
    </submittedName>
</protein>
<dbReference type="EMBL" id="JABANE010000058">
    <property type="protein sequence ID" value="NME70232.1"/>
    <property type="molecule type" value="Genomic_DNA"/>
</dbReference>
<name>A0A7X9RWW3_9BACT</name>
<evidence type="ECO:0000313" key="1">
    <source>
        <dbReference type="EMBL" id="NME70232.1"/>
    </source>
</evidence>